<dbReference type="EMBL" id="JANPWB010000010">
    <property type="protein sequence ID" value="KAJ1143536.1"/>
    <property type="molecule type" value="Genomic_DNA"/>
</dbReference>
<organism evidence="1 2">
    <name type="scientific">Pleurodeles waltl</name>
    <name type="common">Iberian ribbed newt</name>
    <dbReference type="NCBI Taxonomy" id="8319"/>
    <lineage>
        <taxon>Eukaryota</taxon>
        <taxon>Metazoa</taxon>
        <taxon>Chordata</taxon>
        <taxon>Craniata</taxon>
        <taxon>Vertebrata</taxon>
        <taxon>Euteleostomi</taxon>
        <taxon>Amphibia</taxon>
        <taxon>Batrachia</taxon>
        <taxon>Caudata</taxon>
        <taxon>Salamandroidea</taxon>
        <taxon>Salamandridae</taxon>
        <taxon>Pleurodelinae</taxon>
        <taxon>Pleurodeles</taxon>
    </lineage>
</organism>
<dbReference type="AlphaFoldDB" id="A0AAV7QSQ8"/>
<dbReference type="Proteomes" id="UP001066276">
    <property type="component" value="Chromosome 6"/>
</dbReference>
<accession>A0AAV7QSQ8</accession>
<proteinExistence type="predicted"/>
<reference evidence="1" key="1">
    <citation type="journal article" date="2022" name="bioRxiv">
        <title>Sequencing and chromosome-scale assembly of the giantPleurodeles waltlgenome.</title>
        <authorList>
            <person name="Brown T."/>
            <person name="Elewa A."/>
            <person name="Iarovenko S."/>
            <person name="Subramanian E."/>
            <person name="Araus A.J."/>
            <person name="Petzold A."/>
            <person name="Susuki M."/>
            <person name="Suzuki K.-i.T."/>
            <person name="Hayashi T."/>
            <person name="Toyoda A."/>
            <person name="Oliveira C."/>
            <person name="Osipova E."/>
            <person name="Leigh N.D."/>
            <person name="Simon A."/>
            <person name="Yun M.H."/>
        </authorList>
    </citation>
    <scope>NUCLEOTIDE SEQUENCE</scope>
    <source>
        <strain evidence="1">20211129_DDA</strain>
        <tissue evidence="1">Liver</tissue>
    </source>
</reference>
<gene>
    <name evidence="1" type="ORF">NDU88_009844</name>
</gene>
<evidence type="ECO:0000313" key="2">
    <source>
        <dbReference type="Proteomes" id="UP001066276"/>
    </source>
</evidence>
<keyword evidence="2" id="KW-1185">Reference proteome</keyword>
<evidence type="ECO:0000313" key="1">
    <source>
        <dbReference type="EMBL" id="KAJ1143536.1"/>
    </source>
</evidence>
<name>A0AAV7QSQ8_PLEWA</name>
<sequence length="178" mass="19380">MVYLCRPDISALILLNVMGEFWQFLGLRVSATKLVLFLLGQVIGKPLQSLPNSGLPWTTDEVKCLAEARARREGRLSAKGGQHEVRAAVLSAWLSVPPTLFSFPDGPGFKPSAGLRSSEIAARAARVLTVCQKIPSFIAPVLDVADCWHLSPWPVARSRKAALFYTCAPKRALNTKPA</sequence>
<comment type="caution">
    <text evidence="1">The sequence shown here is derived from an EMBL/GenBank/DDBJ whole genome shotgun (WGS) entry which is preliminary data.</text>
</comment>
<protein>
    <submittedName>
        <fullName evidence="1">Uncharacterized protein</fullName>
    </submittedName>
</protein>